<dbReference type="Proteomes" id="UP000830055">
    <property type="component" value="Chromosome"/>
</dbReference>
<dbReference type="CDD" id="cd09757">
    <property type="entry name" value="Cas8c_I-C"/>
    <property type="match status" value="1"/>
</dbReference>
<keyword evidence="2" id="KW-1185">Reference proteome</keyword>
<dbReference type="RefSeq" id="WP_284151906.1">
    <property type="nucleotide sequence ID" value="NZ_AP025516.1"/>
</dbReference>
<organism evidence="1 2">
    <name type="scientific">Desulfofustis limnaeus</name>
    <dbReference type="NCBI Taxonomy" id="2740163"/>
    <lineage>
        <taxon>Bacteria</taxon>
        <taxon>Pseudomonadati</taxon>
        <taxon>Thermodesulfobacteriota</taxon>
        <taxon>Desulfobulbia</taxon>
        <taxon>Desulfobulbales</taxon>
        <taxon>Desulfocapsaceae</taxon>
        <taxon>Desulfofustis</taxon>
    </lineage>
</organism>
<name>A0ABM7WCB5_9BACT</name>
<evidence type="ECO:0000313" key="2">
    <source>
        <dbReference type="Proteomes" id="UP000830055"/>
    </source>
</evidence>
<dbReference type="EMBL" id="AP025516">
    <property type="protein sequence ID" value="BDD88556.1"/>
    <property type="molecule type" value="Genomic_DNA"/>
</dbReference>
<gene>
    <name evidence="1" type="ORF">DPPLL_29210</name>
</gene>
<evidence type="ECO:0000313" key="1">
    <source>
        <dbReference type="EMBL" id="BDD88556.1"/>
    </source>
</evidence>
<protein>
    <submittedName>
        <fullName evidence="1">Type I-C CRISPR-associated protein Cas8c/Csd1</fullName>
    </submittedName>
</protein>
<proteinExistence type="predicted"/>
<reference evidence="1 2" key="1">
    <citation type="submission" date="2022-01" db="EMBL/GenBank/DDBJ databases">
        <title>Desulfofustis limnae sp. nov., a novel mesophilic sulfate-reducing bacterium isolated from marsh soil.</title>
        <authorList>
            <person name="Watanabe M."/>
            <person name="Takahashi A."/>
            <person name="Kojima H."/>
            <person name="Fukui M."/>
        </authorList>
    </citation>
    <scope>NUCLEOTIDE SEQUENCE [LARGE SCALE GENOMIC DNA]</scope>
    <source>
        <strain evidence="1 2">PPLL</strain>
    </source>
</reference>
<accession>A0ABM7WCB5</accession>
<dbReference type="NCBIfam" id="TIGR01863">
    <property type="entry name" value="cas_Csd1"/>
    <property type="match status" value="1"/>
</dbReference>
<sequence>MILQALTAYYKRLAAEGTAVSEGFKRIEIPFLIILNMEGEFVGLQDTRVPHGRKLVAQSFLIPTENERQGSKAWQKTNFLWDHYGYVLGWPKTENKKDKEMARKQHETFVAETKMISTFCTEDKAVEAVCRFVVSGNFDAVFNHRLWKDCSKISGCNLTFQIENQIGLVCQRDSIKAFISKGQFVNDEDEQSDCIREWVGFCLVTGETGPIARLHPRTPVVGSKSGAKIVSFQKNMGFDSYGKIQSYNAPTCKKAAFAYTTALNEMLSKKSRQKIFVGDATTVFWAAKKNDLEDVFADIFGEPAKENPEQANKAIRILYEAPKAGVPPLTEDYTRFFVLGLAPNAARIAVRFWHVGTVGETAQHILQHFEDCKVVHGPKQPEYLSLFRLLVSTALQGKSENIPANLAGEFMKAILAGTPYPHTLLAAVIRRCRAEREVTYPRAALLKAVLARAARFYKHSEQEVGMALDTGNSNIGYRLGRLFATLEKIQEEANPGINATIRDRFYGAASGTPVAAFPHLMKLKNHHLAKLGNRGRAVNLEKVITEIMDAIVDFPTHLSLQDQGRFAVGYYHQRQVFFTKNTNN</sequence>
<dbReference type="Pfam" id="PF09709">
    <property type="entry name" value="Cas_Csd1"/>
    <property type="match status" value="1"/>
</dbReference>
<dbReference type="InterPro" id="IPR010144">
    <property type="entry name" value="CRISPR-assoc_prot_Csd1-typ"/>
</dbReference>